<feature type="transmembrane region" description="Helical" evidence="5">
    <location>
        <begin position="240"/>
        <end position="257"/>
    </location>
</feature>
<evidence type="ECO:0000259" key="6">
    <source>
        <dbReference type="Pfam" id="PF04932"/>
    </source>
</evidence>
<gene>
    <name evidence="7" type="ORF">A3D08_02175</name>
</gene>
<dbReference type="InterPro" id="IPR007016">
    <property type="entry name" value="O-antigen_ligase-rel_domated"/>
</dbReference>
<reference evidence="7 8" key="1">
    <citation type="journal article" date="2016" name="Nat. Commun.">
        <title>Thousands of microbial genomes shed light on interconnected biogeochemical processes in an aquifer system.</title>
        <authorList>
            <person name="Anantharaman K."/>
            <person name="Brown C.T."/>
            <person name="Hug L.A."/>
            <person name="Sharon I."/>
            <person name="Castelle C.J."/>
            <person name="Probst A.J."/>
            <person name="Thomas B.C."/>
            <person name="Singh A."/>
            <person name="Wilkins M.J."/>
            <person name="Karaoz U."/>
            <person name="Brodie E.L."/>
            <person name="Williams K.H."/>
            <person name="Hubbard S.S."/>
            <person name="Banfield J.F."/>
        </authorList>
    </citation>
    <scope>NUCLEOTIDE SEQUENCE [LARGE SCALE GENOMIC DNA]</scope>
</reference>
<feature type="transmembrane region" description="Helical" evidence="5">
    <location>
        <begin position="69"/>
        <end position="87"/>
    </location>
</feature>
<evidence type="ECO:0000256" key="5">
    <source>
        <dbReference type="SAM" id="Phobius"/>
    </source>
</evidence>
<feature type="transmembrane region" description="Helical" evidence="5">
    <location>
        <begin position="379"/>
        <end position="404"/>
    </location>
</feature>
<feature type="transmembrane region" description="Helical" evidence="5">
    <location>
        <begin position="217"/>
        <end position="234"/>
    </location>
</feature>
<evidence type="ECO:0000256" key="2">
    <source>
        <dbReference type="ARBA" id="ARBA00022692"/>
    </source>
</evidence>
<feature type="domain" description="O-antigen ligase-related" evidence="6">
    <location>
        <begin position="225"/>
        <end position="391"/>
    </location>
</feature>
<feature type="transmembrane region" description="Helical" evidence="5">
    <location>
        <begin position="38"/>
        <end position="57"/>
    </location>
</feature>
<sequence length="721" mass="82179">MKVRFWKTLIYLYSLLFFVTPLVMYSKTSELFEFNKLLTIYLITGCVAAVWTTRMLFSGKVIIRRRFFVYALLLFLSTQILSTFYSIDRHTSFFGYYGRFNGGLLSLIAYVLLSLGYISNAGVASQAAVRRTIEKILKTSLIASSLVMAWGLPSKFGYDLSCLVFTGGLNVSCWTDQFKPTERVFSTLGQPNWFGAYLAIHFFIACYFFLTNSQKKTQYIIYGYLFANMVFLVWTRSRSAIGAVLLAAIALFLYIFWRKEAFLAAEQRLKVGILALCLILPITLFGTGISKLDSVLYIGRFISAPSTQSVSQQSQSTGSGDIRKIVWQGAYSLGQAYPLFGTGVETFAYSYTFLRPVAHNFTTEWDYVYNKAHNELYNYFATSGFSGAGAYILLTMSTLLYGVYVFRRGLNKKDELLVLCLLLAYITILITNFLGFSTTTISLFYFMIPAWIIVLADRASWTPYLKSVQFEEKHYKMLILPGLMLATTTIFVLTYLFADKAYAKGENYFAASRYQEAVANLYTAYNLRNEHVYADKISQALTQIAFVQALSVPGEKLPACRDRDNSARDCIALAQSYNDKALEASSKNVMYYRTRARNNFYFYQITKDKKDYDRAVAAVRTARMLAPTDPRYPYYRALFALGDYELQKPPTNDDKKALEIAGLGSVQFAIQLKPDYVDAYLMKGLIEKELGRKEEARFTFEHILDKLDSRNEQAQKELKTL</sequence>
<comment type="subcellular location">
    <subcellularLocation>
        <location evidence="1">Membrane</location>
        <topology evidence="1">Multi-pass membrane protein</topology>
    </subcellularLocation>
</comment>
<keyword evidence="3 5" id="KW-1133">Transmembrane helix</keyword>
<evidence type="ECO:0000256" key="4">
    <source>
        <dbReference type="ARBA" id="ARBA00023136"/>
    </source>
</evidence>
<feature type="transmembrane region" description="Helical" evidence="5">
    <location>
        <begin position="269"/>
        <end position="289"/>
    </location>
</feature>
<evidence type="ECO:0000256" key="3">
    <source>
        <dbReference type="ARBA" id="ARBA00022989"/>
    </source>
</evidence>
<dbReference type="PANTHER" id="PTHR37422">
    <property type="entry name" value="TEICHURONIC ACID BIOSYNTHESIS PROTEIN TUAE"/>
    <property type="match status" value="1"/>
</dbReference>
<name>A0A1F7HEK2_9BACT</name>
<dbReference type="Pfam" id="PF04932">
    <property type="entry name" value="Wzy_C"/>
    <property type="match status" value="1"/>
</dbReference>
<dbReference type="SUPFAM" id="SSF48452">
    <property type="entry name" value="TPR-like"/>
    <property type="match status" value="1"/>
</dbReference>
<feature type="transmembrane region" description="Helical" evidence="5">
    <location>
        <begin position="136"/>
        <end position="153"/>
    </location>
</feature>
<comment type="caution">
    <text evidence="7">The sequence shown here is derived from an EMBL/GenBank/DDBJ whole genome shotgun (WGS) entry which is preliminary data.</text>
</comment>
<keyword evidence="2 5" id="KW-0812">Transmembrane</keyword>
<feature type="transmembrane region" description="Helical" evidence="5">
    <location>
        <begin position="440"/>
        <end position="456"/>
    </location>
</feature>
<feature type="transmembrane region" description="Helical" evidence="5">
    <location>
        <begin position="477"/>
        <end position="498"/>
    </location>
</feature>
<feature type="transmembrane region" description="Helical" evidence="5">
    <location>
        <begin position="193"/>
        <end position="210"/>
    </location>
</feature>
<evidence type="ECO:0000313" key="7">
    <source>
        <dbReference type="EMBL" id="OGK29356.1"/>
    </source>
</evidence>
<accession>A0A1F7HEK2</accession>
<organism evidence="7 8">
    <name type="scientific">Candidatus Roizmanbacteria bacterium RIFCSPHIGHO2_02_FULL_43_11</name>
    <dbReference type="NCBI Taxonomy" id="1802043"/>
    <lineage>
        <taxon>Bacteria</taxon>
        <taxon>Candidatus Roizmaniibacteriota</taxon>
    </lineage>
</organism>
<evidence type="ECO:0000313" key="8">
    <source>
        <dbReference type="Proteomes" id="UP000178098"/>
    </source>
</evidence>
<feature type="transmembrane region" description="Helical" evidence="5">
    <location>
        <begin position="416"/>
        <end position="434"/>
    </location>
</feature>
<feature type="transmembrane region" description="Helical" evidence="5">
    <location>
        <begin position="9"/>
        <end position="26"/>
    </location>
</feature>
<dbReference type="Gene3D" id="1.25.40.10">
    <property type="entry name" value="Tetratricopeptide repeat domain"/>
    <property type="match status" value="1"/>
</dbReference>
<dbReference type="EMBL" id="MFZT01000049">
    <property type="protein sequence ID" value="OGK29356.1"/>
    <property type="molecule type" value="Genomic_DNA"/>
</dbReference>
<dbReference type="InterPro" id="IPR011990">
    <property type="entry name" value="TPR-like_helical_dom_sf"/>
</dbReference>
<dbReference type="InterPro" id="IPR051533">
    <property type="entry name" value="WaaL-like"/>
</dbReference>
<feature type="transmembrane region" description="Helical" evidence="5">
    <location>
        <begin position="107"/>
        <end position="129"/>
    </location>
</feature>
<dbReference type="AlphaFoldDB" id="A0A1F7HEK2"/>
<proteinExistence type="predicted"/>
<protein>
    <recommendedName>
        <fullName evidence="6">O-antigen ligase-related domain-containing protein</fullName>
    </recommendedName>
</protein>
<keyword evidence="4 5" id="KW-0472">Membrane</keyword>
<evidence type="ECO:0000256" key="1">
    <source>
        <dbReference type="ARBA" id="ARBA00004141"/>
    </source>
</evidence>
<dbReference type="Proteomes" id="UP000178098">
    <property type="component" value="Unassembled WGS sequence"/>
</dbReference>
<dbReference type="GO" id="GO:0016020">
    <property type="term" value="C:membrane"/>
    <property type="evidence" value="ECO:0007669"/>
    <property type="project" value="UniProtKB-SubCell"/>
</dbReference>
<dbReference type="PANTHER" id="PTHR37422:SF13">
    <property type="entry name" value="LIPOPOLYSACCHARIDE BIOSYNTHESIS PROTEIN PA4999-RELATED"/>
    <property type="match status" value="1"/>
</dbReference>